<feature type="domain" description="WKF" evidence="2">
    <location>
        <begin position="341"/>
        <end position="403"/>
    </location>
</feature>
<keyword evidence="4" id="KW-1185">Reference proteome</keyword>
<dbReference type="Proteomes" id="UP000799779">
    <property type="component" value="Unassembled WGS sequence"/>
</dbReference>
<dbReference type="InterPro" id="IPR019327">
    <property type="entry name" value="WKF"/>
</dbReference>
<accession>A0A6A5WW49</accession>
<feature type="compositionally biased region" description="Low complexity" evidence="1">
    <location>
        <begin position="545"/>
        <end position="574"/>
    </location>
</feature>
<feature type="region of interest" description="Disordered" evidence="1">
    <location>
        <begin position="478"/>
        <end position="581"/>
    </location>
</feature>
<evidence type="ECO:0000313" key="3">
    <source>
        <dbReference type="EMBL" id="KAF2006033.1"/>
    </source>
</evidence>
<name>A0A6A5WW49_9PLEO</name>
<feature type="compositionally biased region" description="Polar residues" evidence="1">
    <location>
        <begin position="265"/>
        <end position="274"/>
    </location>
</feature>
<feature type="compositionally biased region" description="Low complexity" evidence="1">
    <location>
        <begin position="518"/>
        <end position="533"/>
    </location>
</feature>
<feature type="region of interest" description="Disordered" evidence="1">
    <location>
        <begin position="1"/>
        <end position="330"/>
    </location>
</feature>
<protein>
    <recommendedName>
        <fullName evidence="2">WKF domain-containing protein</fullName>
    </recommendedName>
</protein>
<dbReference type="OrthoDB" id="10261563at2759"/>
<evidence type="ECO:0000256" key="1">
    <source>
        <dbReference type="SAM" id="MobiDB-lite"/>
    </source>
</evidence>
<feature type="compositionally biased region" description="Polar residues" evidence="1">
    <location>
        <begin position="57"/>
        <end position="69"/>
    </location>
</feature>
<evidence type="ECO:0000259" key="2">
    <source>
        <dbReference type="Pfam" id="PF10180"/>
    </source>
</evidence>
<dbReference type="PANTHER" id="PTHR22306">
    <property type="entry name" value="CHROMOSOME 7 OPEN READING FRAME 50"/>
    <property type="match status" value="1"/>
</dbReference>
<evidence type="ECO:0000313" key="4">
    <source>
        <dbReference type="Proteomes" id="UP000799779"/>
    </source>
</evidence>
<reference evidence="3" key="1">
    <citation type="journal article" date="2020" name="Stud. Mycol.">
        <title>101 Dothideomycetes genomes: a test case for predicting lifestyles and emergence of pathogens.</title>
        <authorList>
            <person name="Haridas S."/>
            <person name="Albert R."/>
            <person name="Binder M."/>
            <person name="Bloem J."/>
            <person name="Labutti K."/>
            <person name="Salamov A."/>
            <person name="Andreopoulos B."/>
            <person name="Baker S."/>
            <person name="Barry K."/>
            <person name="Bills G."/>
            <person name="Bluhm B."/>
            <person name="Cannon C."/>
            <person name="Castanera R."/>
            <person name="Culley D."/>
            <person name="Daum C."/>
            <person name="Ezra D."/>
            <person name="Gonzalez J."/>
            <person name="Henrissat B."/>
            <person name="Kuo A."/>
            <person name="Liang C."/>
            <person name="Lipzen A."/>
            <person name="Lutzoni F."/>
            <person name="Magnuson J."/>
            <person name="Mondo S."/>
            <person name="Nolan M."/>
            <person name="Ohm R."/>
            <person name="Pangilinan J."/>
            <person name="Park H.-J."/>
            <person name="Ramirez L."/>
            <person name="Alfaro M."/>
            <person name="Sun H."/>
            <person name="Tritt A."/>
            <person name="Yoshinaga Y."/>
            <person name="Zwiers L.-H."/>
            <person name="Turgeon B."/>
            <person name="Goodwin S."/>
            <person name="Spatafora J."/>
            <person name="Crous P."/>
            <person name="Grigoriev I."/>
        </authorList>
    </citation>
    <scope>NUCLEOTIDE SEQUENCE</scope>
    <source>
        <strain evidence="3">CBS 123094</strain>
    </source>
</reference>
<feature type="compositionally biased region" description="Basic residues" evidence="1">
    <location>
        <begin position="284"/>
        <end position="293"/>
    </location>
</feature>
<sequence>MEQAGSRVPAWKRLGLTLRKEDQSGTTAPDHSRDASTRQPLEPSAVPRRGQRGDFANTPQDSESSQNGKPSRLGKRKPYDAPAEVRDHVSKKSKKGETLEESNGAAATDLVLAAQKEDALSESVPGEGHAVTKPHQRGDPNYRQKKGKKEAKAWSQKPARNAHTHQQVDSPSPTAGPDLEDGATLLPSTETDFTPLPATHHISQKLKRATLDSPPTNPSRRKSVTFTPDTKKADGNSAQSLSKAWFSGPAGADLDPALGDKGQLPSDTGVSTLNLKEDKQARRPEKKQKRSKNKVADSADPTETQEAPISEKIEAPSENVSEPSAASKLRGKKKDHSLYLAYLSQYHGDRSHWKFNKAKQNDILDNALNVFRIPEEYSEALSEYVKGLKGAGVINRLVDRCNQALKDLDAIDSENSANMDDPKVREAAREEALADRLFREKKRRQLDVDIQEVAEHPHAEAYIRRLKRRRANDLRRALNLAEPIAPTPKAGSSGSGPSDPQKPKRVRKSRTIIDDDISSSSSDESSSAESGSDSDAEAKAESDKSAASNSGSESSSESLSSSSDSSASEDSSGGESDDEKS</sequence>
<dbReference type="PANTHER" id="PTHR22306:SF2">
    <property type="entry name" value="CHROMOSOME 7 OPEN READING FRAME 50"/>
    <property type="match status" value="1"/>
</dbReference>
<dbReference type="AlphaFoldDB" id="A0A6A5WW49"/>
<gene>
    <name evidence="3" type="ORF">P154DRAFT_423256</name>
</gene>
<dbReference type="EMBL" id="ML977561">
    <property type="protein sequence ID" value="KAF2006033.1"/>
    <property type="molecule type" value="Genomic_DNA"/>
</dbReference>
<proteinExistence type="predicted"/>
<organism evidence="3 4">
    <name type="scientific">Amniculicola lignicola CBS 123094</name>
    <dbReference type="NCBI Taxonomy" id="1392246"/>
    <lineage>
        <taxon>Eukaryota</taxon>
        <taxon>Fungi</taxon>
        <taxon>Dikarya</taxon>
        <taxon>Ascomycota</taxon>
        <taxon>Pezizomycotina</taxon>
        <taxon>Dothideomycetes</taxon>
        <taxon>Pleosporomycetidae</taxon>
        <taxon>Pleosporales</taxon>
        <taxon>Amniculicolaceae</taxon>
        <taxon>Amniculicola</taxon>
    </lineage>
</organism>
<dbReference type="Pfam" id="PF10180">
    <property type="entry name" value="WKF"/>
    <property type="match status" value="1"/>
</dbReference>
<feature type="compositionally biased region" description="Polar residues" evidence="1">
    <location>
        <begin position="164"/>
        <end position="173"/>
    </location>
</feature>
<feature type="compositionally biased region" description="Basic and acidic residues" evidence="1">
    <location>
        <begin position="77"/>
        <end position="98"/>
    </location>
</feature>